<dbReference type="EMBL" id="JAGJCB010000015">
    <property type="protein sequence ID" value="MBP0904970.1"/>
    <property type="molecule type" value="Genomic_DNA"/>
</dbReference>
<keyword evidence="3" id="KW-1185">Reference proteome</keyword>
<proteinExistence type="predicted"/>
<evidence type="ECO:0000313" key="2">
    <source>
        <dbReference type="EMBL" id="MBP0904970.1"/>
    </source>
</evidence>
<accession>A0ABS4BWK5</accession>
<keyword evidence="1" id="KW-1133">Transmembrane helix</keyword>
<evidence type="ECO:0000256" key="1">
    <source>
        <dbReference type="SAM" id="Phobius"/>
    </source>
</evidence>
<dbReference type="NCBIfam" id="NF038065">
    <property type="entry name" value="Pr6Pr"/>
    <property type="match status" value="1"/>
</dbReference>
<organism evidence="2 3">
    <name type="scientific">Mariniflexile gromovii</name>
    <dbReference type="NCBI Taxonomy" id="362523"/>
    <lineage>
        <taxon>Bacteria</taxon>
        <taxon>Pseudomonadati</taxon>
        <taxon>Bacteroidota</taxon>
        <taxon>Flavobacteriia</taxon>
        <taxon>Flavobacteriales</taxon>
        <taxon>Flavobacteriaceae</taxon>
        <taxon>Mariniflexile</taxon>
    </lineage>
</organism>
<feature type="transmembrane region" description="Helical" evidence="1">
    <location>
        <begin position="74"/>
        <end position="93"/>
    </location>
</feature>
<feature type="transmembrane region" description="Helical" evidence="1">
    <location>
        <begin position="37"/>
        <end position="62"/>
    </location>
</feature>
<dbReference type="InterPro" id="IPR049713">
    <property type="entry name" value="Pr6Pr-like"/>
</dbReference>
<dbReference type="RefSeq" id="WP_209655861.1">
    <property type="nucleotide sequence ID" value="NZ_JAGJCB010000015.1"/>
</dbReference>
<protein>
    <submittedName>
        <fullName evidence="2">Pr6Pr family membrane protein</fullName>
    </submittedName>
</protein>
<sequence>MIKKIETIGLAMGWFAIITQFFLMLQNRQTGLFEMTIRFFSFFTILTNILVALYFTVAVFKLKIIPLKWLASKGTLTAITAFILIVGLVYQIALRAIWNPTGLQYIVDELLHTIIPLFMLGYWAFMIKKEDLRVKPVVNWLLYPLFYMAFIMVRGYLSGYYPYPFLNVNEIGYEKAFINISIIFGTVLGILISLLLIGKAIVKKKN</sequence>
<keyword evidence="1" id="KW-0472">Membrane</keyword>
<feature type="transmembrane region" description="Helical" evidence="1">
    <location>
        <begin position="105"/>
        <end position="125"/>
    </location>
</feature>
<feature type="transmembrane region" description="Helical" evidence="1">
    <location>
        <begin position="137"/>
        <end position="157"/>
    </location>
</feature>
<gene>
    <name evidence="2" type="ORF">J8H85_14115</name>
</gene>
<name>A0ABS4BWK5_9FLAO</name>
<keyword evidence="1" id="KW-0812">Transmembrane</keyword>
<evidence type="ECO:0000313" key="3">
    <source>
        <dbReference type="Proteomes" id="UP000670776"/>
    </source>
</evidence>
<reference evidence="2 3" key="1">
    <citation type="submission" date="2021-04" db="EMBL/GenBank/DDBJ databases">
        <title>Mariniflexile gromovii gen. nov., sp. nov., a gliding bacterium isolated from the sea urchin Strongylocentrotus intermedius.</title>
        <authorList>
            <person name="Ko S."/>
            <person name="Le V."/>
            <person name="Ahn C.-Y."/>
            <person name="Oh H.-M."/>
        </authorList>
    </citation>
    <scope>NUCLEOTIDE SEQUENCE [LARGE SCALE GENOMIC DNA]</scope>
    <source>
        <strain evidence="2 3">KCTC 12570</strain>
    </source>
</reference>
<feature type="transmembrane region" description="Helical" evidence="1">
    <location>
        <begin position="177"/>
        <end position="197"/>
    </location>
</feature>
<feature type="transmembrane region" description="Helical" evidence="1">
    <location>
        <begin position="7"/>
        <end position="25"/>
    </location>
</feature>
<dbReference type="Proteomes" id="UP000670776">
    <property type="component" value="Unassembled WGS sequence"/>
</dbReference>
<comment type="caution">
    <text evidence="2">The sequence shown here is derived from an EMBL/GenBank/DDBJ whole genome shotgun (WGS) entry which is preliminary data.</text>
</comment>